<accession>A0A146GBA7</accession>
<evidence type="ECO:0000256" key="1">
    <source>
        <dbReference type="ARBA" id="ARBA00004651"/>
    </source>
</evidence>
<dbReference type="AlphaFoldDB" id="A0A146GBA7"/>
<dbReference type="PANTHER" id="PTHR43298">
    <property type="entry name" value="MULTIDRUG RESISTANCE PROTEIN NORM-RELATED"/>
    <property type="match status" value="1"/>
</dbReference>
<proteinExistence type="predicted"/>
<dbReference type="NCBIfam" id="TIGR00797">
    <property type="entry name" value="matE"/>
    <property type="match status" value="1"/>
</dbReference>
<dbReference type="Proteomes" id="UP000076023">
    <property type="component" value="Unassembled WGS sequence"/>
</dbReference>
<keyword evidence="3" id="KW-0050">Antiport</keyword>
<dbReference type="InterPro" id="IPR002528">
    <property type="entry name" value="MATE_fam"/>
</dbReference>
<feature type="transmembrane region" description="Helical" evidence="10">
    <location>
        <begin position="278"/>
        <end position="301"/>
    </location>
</feature>
<name>A0A146GBA7_TERSA</name>
<keyword evidence="8 10" id="KW-0472">Membrane</keyword>
<dbReference type="PIRSF" id="PIRSF006603">
    <property type="entry name" value="DinF"/>
    <property type="match status" value="1"/>
</dbReference>
<feature type="transmembrane region" description="Helical" evidence="10">
    <location>
        <begin position="313"/>
        <end position="339"/>
    </location>
</feature>
<evidence type="ECO:0000256" key="6">
    <source>
        <dbReference type="ARBA" id="ARBA00022989"/>
    </source>
</evidence>
<dbReference type="EMBL" id="BDCO01000002">
    <property type="protein sequence ID" value="GAT33868.1"/>
    <property type="molecule type" value="Genomic_DNA"/>
</dbReference>
<feature type="transmembrane region" description="Helical" evidence="10">
    <location>
        <begin position="392"/>
        <end position="411"/>
    </location>
</feature>
<keyword evidence="5 10" id="KW-0812">Transmembrane</keyword>
<evidence type="ECO:0000256" key="4">
    <source>
        <dbReference type="ARBA" id="ARBA00022475"/>
    </source>
</evidence>
<dbReference type="PANTHER" id="PTHR43298:SF2">
    <property type="entry name" value="FMN_FAD EXPORTER YEEO-RELATED"/>
    <property type="match status" value="1"/>
</dbReference>
<keyword evidence="7" id="KW-0406">Ion transport</keyword>
<dbReference type="STRING" id="690879.TSACC_22288"/>
<evidence type="ECO:0000313" key="11">
    <source>
        <dbReference type="EMBL" id="GAT33868.1"/>
    </source>
</evidence>
<keyword evidence="6 10" id="KW-1133">Transmembrane helix</keyword>
<feature type="transmembrane region" description="Helical" evidence="10">
    <location>
        <begin position="130"/>
        <end position="151"/>
    </location>
</feature>
<gene>
    <name evidence="11" type="ORF">TSACC_22288</name>
</gene>
<dbReference type="OrthoDB" id="9780160at2"/>
<keyword evidence="12" id="KW-1185">Reference proteome</keyword>
<protein>
    <recommendedName>
        <fullName evidence="9">Multidrug-efflux transporter</fullName>
    </recommendedName>
</protein>
<evidence type="ECO:0000256" key="8">
    <source>
        <dbReference type="ARBA" id="ARBA00023136"/>
    </source>
</evidence>
<comment type="caution">
    <text evidence="11">The sequence shown here is derived from an EMBL/GenBank/DDBJ whole genome shotgun (WGS) entry which is preliminary data.</text>
</comment>
<keyword evidence="2" id="KW-0813">Transport</keyword>
<evidence type="ECO:0000256" key="2">
    <source>
        <dbReference type="ARBA" id="ARBA00022448"/>
    </source>
</evidence>
<dbReference type="Pfam" id="PF01554">
    <property type="entry name" value="MatE"/>
    <property type="match status" value="2"/>
</dbReference>
<comment type="subcellular location">
    <subcellularLocation>
        <location evidence="1">Cell membrane</location>
        <topology evidence="1">Multi-pass membrane protein</topology>
    </subcellularLocation>
</comment>
<feature type="transmembrane region" description="Helical" evidence="10">
    <location>
        <begin position="417"/>
        <end position="440"/>
    </location>
</feature>
<evidence type="ECO:0000256" key="3">
    <source>
        <dbReference type="ARBA" id="ARBA00022449"/>
    </source>
</evidence>
<dbReference type="GO" id="GO:0015297">
    <property type="term" value="F:antiporter activity"/>
    <property type="evidence" value="ECO:0007669"/>
    <property type="project" value="UniProtKB-KW"/>
</dbReference>
<reference evidence="12" key="1">
    <citation type="journal article" date="2017" name="Genome Announc.">
        <title>Draft Genome Sequence of Terrimicrobium sacchariphilum NM-5T, a Facultative Anaerobic Soil Bacterium of the Class Spartobacteria.</title>
        <authorList>
            <person name="Qiu Y.L."/>
            <person name="Tourlousse D.M."/>
            <person name="Matsuura N."/>
            <person name="Ohashi A."/>
            <person name="Sekiguchi Y."/>
        </authorList>
    </citation>
    <scope>NUCLEOTIDE SEQUENCE [LARGE SCALE GENOMIC DNA]</scope>
    <source>
        <strain evidence="12">NM-5</strain>
    </source>
</reference>
<dbReference type="GO" id="GO:0005886">
    <property type="term" value="C:plasma membrane"/>
    <property type="evidence" value="ECO:0007669"/>
    <property type="project" value="UniProtKB-SubCell"/>
</dbReference>
<evidence type="ECO:0000256" key="7">
    <source>
        <dbReference type="ARBA" id="ARBA00023065"/>
    </source>
</evidence>
<feature type="transmembrane region" description="Helical" evidence="10">
    <location>
        <begin position="359"/>
        <end position="380"/>
    </location>
</feature>
<dbReference type="CDD" id="cd13131">
    <property type="entry name" value="MATE_NorM_like"/>
    <property type="match status" value="1"/>
</dbReference>
<keyword evidence="4" id="KW-1003">Cell membrane</keyword>
<dbReference type="FunCoup" id="A0A146GBA7">
    <property type="interactions" value="213"/>
</dbReference>
<feature type="transmembrane region" description="Helical" evidence="10">
    <location>
        <begin position="195"/>
        <end position="215"/>
    </location>
</feature>
<evidence type="ECO:0000313" key="12">
    <source>
        <dbReference type="Proteomes" id="UP000076023"/>
    </source>
</evidence>
<sequence length="450" mass="47601">MSLLTRSLQENRRTLALAFPIAAGNAGQMLMGVADTVMVGQVGVVALAACAFANTVLAVPLVFGFGFLSGVSVRTSHAFGADKPDSAGQALKWGAVLALATGILVALLIQCGVPLLPLLGQSPEVNRACVTFLLLCAWSVIPVYLTSAAKSYAEALGHPWEPFWIMMGGVLLNIFLNWVFIYGNLGAPALGLEGAGVATLISRIVTMLGVVTFILSSQEFARYRPHNPFDFRDRAEIRSLIKIGLPAGTMHLAEVGGFSFGSVMMGWAGVVPLAAHQIAITCAATVFMIPLGVSQAVAVRIGQARGAKASERFLPIAIGAQSVVVSLMFLSTLVFVLGGHWIARAFVSDPAVVALTTKLLLLAGIFQIVDGIQIVCSGALRGFEDTRVPMFIGIFSYWAVALPISYFLAFHTGIGPAGVWIGFVVGLWVAAVSLVWRLWLRIATASRTSK</sequence>
<dbReference type="InterPro" id="IPR048279">
    <property type="entry name" value="MdtK-like"/>
</dbReference>
<feature type="transmembrane region" description="Helical" evidence="10">
    <location>
        <begin position="42"/>
        <end position="69"/>
    </location>
</feature>
<dbReference type="InParanoid" id="A0A146GBA7"/>
<dbReference type="RefSeq" id="WP_075079550.1">
    <property type="nucleotide sequence ID" value="NZ_BDCO01000002.1"/>
</dbReference>
<feature type="transmembrane region" description="Helical" evidence="10">
    <location>
        <begin position="90"/>
        <end position="110"/>
    </location>
</feature>
<evidence type="ECO:0000256" key="9">
    <source>
        <dbReference type="ARBA" id="ARBA00031636"/>
    </source>
</evidence>
<dbReference type="GO" id="GO:0006811">
    <property type="term" value="P:monoatomic ion transport"/>
    <property type="evidence" value="ECO:0007669"/>
    <property type="project" value="UniProtKB-KW"/>
</dbReference>
<dbReference type="InterPro" id="IPR050222">
    <property type="entry name" value="MATE_MdtK"/>
</dbReference>
<evidence type="ECO:0000256" key="5">
    <source>
        <dbReference type="ARBA" id="ARBA00022692"/>
    </source>
</evidence>
<dbReference type="GO" id="GO:0042910">
    <property type="term" value="F:xenobiotic transmembrane transporter activity"/>
    <property type="evidence" value="ECO:0007669"/>
    <property type="project" value="InterPro"/>
</dbReference>
<feature type="transmembrane region" description="Helical" evidence="10">
    <location>
        <begin position="163"/>
        <end position="183"/>
    </location>
</feature>
<organism evidence="11 12">
    <name type="scientific">Terrimicrobium sacchariphilum</name>
    <dbReference type="NCBI Taxonomy" id="690879"/>
    <lineage>
        <taxon>Bacteria</taxon>
        <taxon>Pseudomonadati</taxon>
        <taxon>Verrucomicrobiota</taxon>
        <taxon>Terrimicrobiia</taxon>
        <taxon>Terrimicrobiales</taxon>
        <taxon>Terrimicrobiaceae</taxon>
        <taxon>Terrimicrobium</taxon>
    </lineage>
</organism>
<evidence type="ECO:0000256" key="10">
    <source>
        <dbReference type="SAM" id="Phobius"/>
    </source>
</evidence>